<proteinExistence type="inferred from homology"/>
<organism evidence="16">
    <name type="scientific">Harpegnathos saltator</name>
    <name type="common">Jerdon's jumping ant</name>
    <dbReference type="NCBI Taxonomy" id="610380"/>
    <lineage>
        <taxon>Eukaryota</taxon>
        <taxon>Metazoa</taxon>
        <taxon>Ecdysozoa</taxon>
        <taxon>Arthropoda</taxon>
        <taxon>Hexapoda</taxon>
        <taxon>Insecta</taxon>
        <taxon>Pterygota</taxon>
        <taxon>Neoptera</taxon>
        <taxon>Endopterygota</taxon>
        <taxon>Hymenoptera</taxon>
        <taxon>Apocrita</taxon>
        <taxon>Aculeata</taxon>
        <taxon>Formicoidea</taxon>
        <taxon>Formicidae</taxon>
        <taxon>Ponerinae</taxon>
        <taxon>Ponerini</taxon>
        <taxon>Harpegnathos</taxon>
    </lineage>
</organism>
<dbReference type="OMA" id="IPFPCER"/>
<evidence type="ECO:0000256" key="1">
    <source>
        <dbReference type="ARBA" id="ARBA00004642"/>
    </source>
</evidence>
<reference evidence="15 16" key="1">
    <citation type="journal article" date="2010" name="Science">
        <title>Genomic comparison of the ants Camponotus floridanus and Harpegnathos saltator.</title>
        <authorList>
            <person name="Bonasio R."/>
            <person name="Zhang G."/>
            <person name="Ye C."/>
            <person name="Mutti N.S."/>
            <person name="Fang X."/>
            <person name="Qin N."/>
            <person name="Donahue G."/>
            <person name="Yang P."/>
            <person name="Li Q."/>
            <person name="Li C."/>
            <person name="Zhang P."/>
            <person name="Huang Z."/>
            <person name="Berger S.L."/>
            <person name="Reinberg D."/>
            <person name="Wang J."/>
            <person name="Liebig J."/>
        </authorList>
    </citation>
    <scope>NUCLEOTIDE SEQUENCE [LARGE SCALE GENOMIC DNA]</scope>
    <source>
        <strain evidence="15 16">R22 G/1</strain>
    </source>
</reference>
<protein>
    <submittedName>
        <fullName evidence="15">THAP domain-containing protein 4</fullName>
    </submittedName>
</protein>
<comment type="subcellular location">
    <subcellularLocation>
        <location evidence="1">Nucleus</location>
        <location evidence="1">Nucleoplasm</location>
    </subcellularLocation>
</comment>
<gene>
    <name evidence="15" type="ORF">EAI_01432</name>
</gene>
<evidence type="ECO:0000256" key="5">
    <source>
        <dbReference type="ARBA" id="ARBA00022833"/>
    </source>
</evidence>
<dbReference type="KEGG" id="hst:105192610"/>
<feature type="domain" description="THAP-type" evidence="14">
    <location>
        <begin position="1"/>
        <end position="79"/>
    </location>
</feature>
<dbReference type="InterPro" id="IPR006612">
    <property type="entry name" value="THAP_Znf"/>
</dbReference>
<evidence type="ECO:0000256" key="10">
    <source>
        <dbReference type="ARBA" id="ARBA00023242"/>
    </source>
</evidence>
<evidence type="ECO:0000259" key="14">
    <source>
        <dbReference type="PROSITE" id="PS50950"/>
    </source>
</evidence>
<dbReference type="SMART" id="SM00692">
    <property type="entry name" value="DM3"/>
    <property type="match status" value="1"/>
</dbReference>
<dbReference type="EMBL" id="GL446556">
    <property type="protein sequence ID" value="EFN87642.1"/>
    <property type="molecule type" value="Genomic_DNA"/>
</dbReference>
<dbReference type="GO" id="GO:0043565">
    <property type="term" value="F:sequence-specific DNA binding"/>
    <property type="evidence" value="ECO:0007669"/>
    <property type="project" value="InterPro"/>
</dbReference>
<dbReference type="PANTHER" id="PTHR46600:SF1">
    <property type="entry name" value="THAP DOMAIN-CONTAINING PROTEIN 1"/>
    <property type="match status" value="1"/>
</dbReference>
<keyword evidence="11" id="KW-0131">Cell cycle</keyword>
<dbReference type="GO" id="GO:0005654">
    <property type="term" value="C:nucleoplasm"/>
    <property type="evidence" value="ECO:0007669"/>
    <property type="project" value="UniProtKB-SubCell"/>
</dbReference>
<evidence type="ECO:0000256" key="8">
    <source>
        <dbReference type="ARBA" id="ARBA00023125"/>
    </source>
</evidence>
<dbReference type="PANTHER" id="PTHR46600">
    <property type="entry name" value="THAP DOMAIN-CONTAINING"/>
    <property type="match status" value="1"/>
</dbReference>
<evidence type="ECO:0000256" key="12">
    <source>
        <dbReference type="PROSITE-ProRule" id="PRU00309"/>
    </source>
</evidence>
<dbReference type="PROSITE" id="PS50950">
    <property type="entry name" value="ZF_THAP"/>
    <property type="match status" value="1"/>
</dbReference>
<comment type="similarity">
    <text evidence="2">Belongs to the THAP1 family.</text>
</comment>
<dbReference type="AlphaFoldDB" id="E2B9K9"/>
<keyword evidence="3" id="KW-0479">Metal-binding</keyword>
<evidence type="ECO:0000256" key="9">
    <source>
        <dbReference type="ARBA" id="ARBA00023163"/>
    </source>
</evidence>
<evidence type="ECO:0000256" key="13">
    <source>
        <dbReference type="SAM" id="Coils"/>
    </source>
</evidence>
<evidence type="ECO:0000256" key="4">
    <source>
        <dbReference type="ARBA" id="ARBA00022771"/>
    </source>
</evidence>
<dbReference type="Pfam" id="PF05485">
    <property type="entry name" value="THAP"/>
    <property type="match status" value="1"/>
</dbReference>
<evidence type="ECO:0000313" key="16">
    <source>
        <dbReference type="Proteomes" id="UP000008237"/>
    </source>
</evidence>
<dbReference type="InterPro" id="IPR026516">
    <property type="entry name" value="THAP1/10"/>
</dbReference>
<keyword evidence="9" id="KW-0804">Transcription</keyword>
<evidence type="ECO:0000256" key="2">
    <source>
        <dbReference type="ARBA" id="ARBA00006177"/>
    </source>
</evidence>
<keyword evidence="7 13" id="KW-0175">Coiled coil</keyword>
<evidence type="ECO:0000256" key="3">
    <source>
        <dbReference type="ARBA" id="ARBA00022723"/>
    </source>
</evidence>
<keyword evidence="5" id="KW-0862">Zinc</keyword>
<evidence type="ECO:0000256" key="6">
    <source>
        <dbReference type="ARBA" id="ARBA00023015"/>
    </source>
</evidence>
<name>E2B9K9_HARSA</name>
<dbReference type="GO" id="GO:0008270">
    <property type="term" value="F:zinc ion binding"/>
    <property type="evidence" value="ECO:0007669"/>
    <property type="project" value="UniProtKB-KW"/>
</dbReference>
<dbReference type="InParanoid" id="E2B9K9"/>
<keyword evidence="4 12" id="KW-0863">Zinc-finger</keyword>
<dbReference type="Proteomes" id="UP000008237">
    <property type="component" value="Unassembled WGS sequence"/>
</dbReference>
<evidence type="ECO:0000313" key="15">
    <source>
        <dbReference type="EMBL" id="EFN87642.1"/>
    </source>
</evidence>
<dbReference type="SUPFAM" id="SSF57716">
    <property type="entry name" value="Glucocorticoid receptor-like (DNA-binding domain)"/>
    <property type="match status" value="1"/>
</dbReference>
<keyword evidence="10" id="KW-0539">Nucleus</keyword>
<accession>E2B9K9</accession>
<feature type="coiled-coil region" evidence="13">
    <location>
        <begin position="193"/>
        <end position="227"/>
    </location>
</feature>
<keyword evidence="6" id="KW-0805">Transcription regulation</keyword>
<sequence length="327" mass="38264">MTGCCIPGCRNRSENGFYMKRFPISKKQKIIWLKQIGRENWKPKQYSAICEVHFTKEMWEKPRQDGSKKLKTQAVPTSFPYTKVMSESFDGKIKKLKYNKNNDENNEEPTSIVFNCSQVVSNVDEEHPAIENNSCPPFIDNVEVYDQMIHGNTHLLSLSENNVNNENTNVPATTSSSIFNVTSSTLEYALEQITLLHQKLEHKETEVKQMKQQLEIANKVLKKCDKTRETLMNCIRRYRSTNKLRVENTLSQSTQLFQKVFNNDQIEWLKSNSSNRRMYKWSKKTIKEALRIKFSCTNSGYQELINQKIPLPSTRTLRRSLYPRNNR</sequence>
<keyword evidence="8 12" id="KW-0238">DNA-binding</keyword>
<evidence type="ECO:0000256" key="7">
    <source>
        <dbReference type="ARBA" id="ARBA00023054"/>
    </source>
</evidence>
<evidence type="ECO:0000256" key="11">
    <source>
        <dbReference type="ARBA" id="ARBA00023306"/>
    </source>
</evidence>
<dbReference type="OrthoDB" id="6781410at2759"/>
<dbReference type="SMART" id="SM00980">
    <property type="entry name" value="THAP"/>
    <property type="match status" value="1"/>
</dbReference>
<keyword evidence="16" id="KW-1185">Reference proteome</keyword>